<dbReference type="SUPFAM" id="SSF55797">
    <property type="entry name" value="PR-1-like"/>
    <property type="match status" value="1"/>
</dbReference>
<feature type="compositionally biased region" description="Polar residues" evidence="1">
    <location>
        <begin position="15"/>
        <end position="24"/>
    </location>
</feature>
<proteinExistence type="predicted"/>
<dbReference type="Pfam" id="PF04122">
    <property type="entry name" value="CW_binding_2"/>
    <property type="match status" value="3"/>
</dbReference>
<feature type="region of interest" description="Disordered" evidence="1">
    <location>
        <begin position="1"/>
        <end position="27"/>
    </location>
</feature>
<evidence type="ECO:0000259" key="2">
    <source>
        <dbReference type="Pfam" id="PF00188"/>
    </source>
</evidence>
<dbReference type="Gene3D" id="3.40.33.10">
    <property type="entry name" value="CAP"/>
    <property type="match status" value="1"/>
</dbReference>
<organism evidence="3 4">
    <name type="scientific">Georgenia soli</name>
    <dbReference type="NCBI Taxonomy" id="638953"/>
    <lineage>
        <taxon>Bacteria</taxon>
        <taxon>Bacillati</taxon>
        <taxon>Actinomycetota</taxon>
        <taxon>Actinomycetes</taxon>
        <taxon>Micrococcales</taxon>
        <taxon>Bogoriellaceae</taxon>
        <taxon>Georgenia</taxon>
    </lineage>
</organism>
<dbReference type="PANTHER" id="PTHR30032:SF8">
    <property type="entry name" value="GERMINATION-SPECIFIC N-ACETYLMURAMOYL-L-ALANINE AMIDASE"/>
    <property type="match status" value="1"/>
</dbReference>
<keyword evidence="4" id="KW-1185">Reference proteome</keyword>
<dbReference type="InterPro" id="IPR051922">
    <property type="entry name" value="Bact_Sporulation_Assoc"/>
</dbReference>
<name>A0A2A9EKA5_9MICO</name>
<reference evidence="3 4" key="1">
    <citation type="submission" date="2017-10" db="EMBL/GenBank/DDBJ databases">
        <title>Sequencing the genomes of 1000 actinobacteria strains.</title>
        <authorList>
            <person name="Klenk H.-P."/>
        </authorList>
    </citation>
    <scope>NUCLEOTIDE SEQUENCE [LARGE SCALE GENOMIC DNA]</scope>
    <source>
        <strain evidence="3 4">DSM 21838</strain>
    </source>
</reference>
<evidence type="ECO:0000313" key="3">
    <source>
        <dbReference type="EMBL" id="PFG38670.1"/>
    </source>
</evidence>
<dbReference type="InterPro" id="IPR035940">
    <property type="entry name" value="CAP_sf"/>
</dbReference>
<dbReference type="AlphaFoldDB" id="A0A2A9EKA5"/>
<gene>
    <name evidence="3" type="ORF">ATJ97_1156</name>
</gene>
<evidence type="ECO:0000313" key="4">
    <source>
        <dbReference type="Proteomes" id="UP000222106"/>
    </source>
</evidence>
<accession>A0A2A9EKA5</accession>
<comment type="caution">
    <text evidence="3">The sequence shown here is derived from an EMBL/GenBank/DDBJ whole genome shotgun (WGS) entry which is preliminary data.</text>
</comment>
<dbReference type="Pfam" id="PF00188">
    <property type="entry name" value="CAP"/>
    <property type="match status" value="1"/>
</dbReference>
<dbReference type="InterPro" id="IPR007253">
    <property type="entry name" value="Cell_wall-bd_2"/>
</dbReference>
<dbReference type="CDD" id="cd05379">
    <property type="entry name" value="CAP_bacterial"/>
    <property type="match status" value="1"/>
</dbReference>
<dbReference type="Proteomes" id="UP000222106">
    <property type="component" value="Unassembled WGS sequence"/>
</dbReference>
<evidence type="ECO:0000256" key="1">
    <source>
        <dbReference type="SAM" id="MobiDB-lite"/>
    </source>
</evidence>
<dbReference type="OrthoDB" id="68195at2"/>
<dbReference type="EMBL" id="PDJI01000004">
    <property type="protein sequence ID" value="PFG38670.1"/>
    <property type="molecule type" value="Genomic_DNA"/>
</dbReference>
<sequence length="498" mass="51134">MDQPTSGTPAHGSATAPTDRSSGSLPPTTARLLTVLLTAVMAVTLSVTGAAAPASASDASVADRIFTLLNQERAKAGLAPLQRVVELDSVAQAWSENQARVGRMSHNPDYSRQYPAGWRLAAENVAYASQSIATGDKFNSMWMNSQGHRENMLRPGLTHVGIGVATRNGLTFATQNFAQYPSSTVLTPTSPSVASSTVDRWSGADRYAVSAEVSERNFAPGVGVAYIANGLTSADALSGAPVAAADKAPVLLTHVGSLPGEVANELARLRPAKIVILGGTGSVSSAVQNKLGAYTSGPVERWAGGDRFETSAVISRANYPKPGVDVAYVANGLTSVDALSAAPVAGMQDAPVLLTRPDSLPGAVAAELDRLDPKKIVILGGTGAVSPGVQRQLDRYTASTTRWSGTDRYAVSVTVSRAAFPNGAGVVYVANGLTSADALSAAPVAGKNRAPVLLTQAGSMPAAVQAELKRLDPDRVVVLGGTGAVSATVQNQVASITR</sequence>
<dbReference type="Gene3D" id="3.40.50.12090">
    <property type="match status" value="1"/>
</dbReference>
<dbReference type="PANTHER" id="PTHR30032">
    <property type="entry name" value="N-ACETYLMURAMOYL-L-ALANINE AMIDASE-RELATED"/>
    <property type="match status" value="1"/>
</dbReference>
<feature type="domain" description="SCP" evidence="2">
    <location>
        <begin position="68"/>
        <end position="177"/>
    </location>
</feature>
<dbReference type="InterPro" id="IPR014044">
    <property type="entry name" value="CAP_dom"/>
</dbReference>
<protein>
    <submittedName>
        <fullName evidence="3">Uncharacterized protein YkwD</fullName>
    </submittedName>
</protein>